<evidence type="ECO:0000313" key="4">
    <source>
        <dbReference type="Proteomes" id="UP000694251"/>
    </source>
</evidence>
<gene>
    <name evidence="3" type="ORF">ISN44_As03g005510</name>
</gene>
<organism evidence="3 4">
    <name type="scientific">Arabidopsis suecica</name>
    <name type="common">Swedish thale-cress</name>
    <name type="synonym">Cardaminopsis suecica</name>
    <dbReference type="NCBI Taxonomy" id="45249"/>
    <lineage>
        <taxon>Eukaryota</taxon>
        <taxon>Viridiplantae</taxon>
        <taxon>Streptophyta</taxon>
        <taxon>Embryophyta</taxon>
        <taxon>Tracheophyta</taxon>
        <taxon>Spermatophyta</taxon>
        <taxon>Magnoliopsida</taxon>
        <taxon>eudicotyledons</taxon>
        <taxon>Gunneridae</taxon>
        <taxon>Pentapetalae</taxon>
        <taxon>rosids</taxon>
        <taxon>malvids</taxon>
        <taxon>Brassicales</taxon>
        <taxon>Brassicaceae</taxon>
        <taxon>Camelineae</taxon>
        <taxon>Arabidopsis</taxon>
    </lineage>
</organism>
<keyword evidence="4" id="KW-1185">Reference proteome</keyword>
<evidence type="ECO:0000313" key="3">
    <source>
        <dbReference type="EMBL" id="KAG7630186.1"/>
    </source>
</evidence>
<dbReference type="PANTHER" id="PTHR33494">
    <property type="entry name" value="OS02G0793800 PROTEIN"/>
    <property type="match status" value="1"/>
</dbReference>
<proteinExistence type="predicted"/>
<reference evidence="3 4" key="1">
    <citation type="submission" date="2020-12" db="EMBL/GenBank/DDBJ databases">
        <title>Concerted genomic and epigenomic changes stabilize Arabidopsis allopolyploids.</title>
        <authorList>
            <person name="Chen Z."/>
        </authorList>
    </citation>
    <scope>NUCLEOTIDE SEQUENCE [LARGE SCALE GENOMIC DNA]</scope>
    <source>
        <strain evidence="3">As9502</strain>
        <tissue evidence="3">Leaf</tissue>
    </source>
</reference>
<evidence type="ECO:0000259" key="2">
    <source>
        <dbReference type="Pfam" id="PF24818"/>
    </source>
</evidence>
<dbReference type="PANTHER" id="PTHR33494:SF5">
    <property type="entry name" value="F10A16.6 PROTEIN"/>
    <property type="match status" value="1"/>
</dbReference>
<dbReference type="OrthoDB" id="1058085at2759"/>
<dbReference type="Proteomes" id="UP000694251">
    <property type="component" value="Chromosome 3"/>
</dbReference>
<dbReference type="AlphaFoldDB" id="A0A8T2F470"/>
<protein>
    <recommendedName>
        <fullName evidence="2">TRF2/HOY1 PH-like domain-containing protein</fullName>
    </recommendedName>
</protein>
<accession>A0A8T2F470</accession>
<comment type="caution">
    <text evidence="3">The sequence shown here is derived from an EMBL/GenBank/DDBJ whole genome shotgun (WGS) entry which is preliminary data.</text>
</comment>
<dbReference type="Pfam" id="PF24818">
    <property type="entry name" value="PH_TRF2_HOY1"/>
    <property type="match status" value="1"/>
</dbReference>
<feature type="compositionally biased region" description="Basic and acidic residues" evidence="1">
    <location>
        <begin position="1"/>
        <end position="10"/>
    </location>
</feature>
<feature type="domain" description="TRF2/HOY1 PH-like" evidence="2">
    <location>
        <begin position="75"/>
        <end position="202"/>
    </location>
</feature>
<dbReference type="EMBL" id="JAEFBJ010000003">
    <property type="protein sequence ID" value="KAG7630186.1"/>
    <property type="molecule type" value="Genomic_DNA"/>
</dbReference>
<sequence>MSMKRSREESQGGGNHNRFVDEGPRLNLPLTKTPELINKIESYLKVHYTCPHQQTENSSKTSTLPKSPEKLKAMNFPISTIKIGDCVFVAKNPDDIVAKFYFAKKKLLWEFLFAEPEANMPRLKSKIEIQWNDVSSFEESINSRDETGILKIELKKRPTFFTETNPQAGKHTQWKQLDYDFTGDQASYYRRHTLHFPPGVLQKNLEKLLTDSFWSKLYKVPFPVHESLYFDIGFENNNSSNGHSKTVGFNVNNGLQHDFSQGERLKRKKKIITLIGIGGVGEGEGNFSMANGGWQRNSYSHVNSLNYNTDNGLLGMQAIPPSSQVANEHYNNTQNDYTGSQFGYRMNQDEIQKMQRIGKILESQAYAVPDTQTKLTSSGMNNGPMYPPAGSYLESRLLEEWYEHTRRFQQ</sequence>
<name>A0A8T2F470_ARASU</name>
<evidence type="ECO:0000256" key="1">
    <source>
        <dbReference type="SAM" id="MobiDB-lite"/>
    </source>
</evidence>
<feature type="region of interest" description="Disordered" evidence="1">
    <location>
        <begin position="1"/>
        <end position="25"/>
    </location>
</feature>
<dbReference type="InterPro" id="IPR057939">
    <property type="entry name" value="TRF2_HOY1_PH"/>
</dbReference>